<keyword evidence="7 8" id="KW-0472">Membrane</keyword>
<keyword evidence="10" id="KW-1185">Reference proteome</keyword>
<keyword evidence="6 8" id="KW-1133">Transmembrane helix</keyword>
<feature type="transmembrane region" description="Helical" evidence="8">
    <location>
        <begin position="67"/>
        <end position="87"/>
    </location>
</feature>
<dbReference type="EMBL" id="SOAZ01000017">
    <property type="protein sequence ID" value="TDT51869.1"/>
    <property type="molecule type" value="Genomic_DNA"/>
</dbReference>
<evidence type="ECO:0000256" key="7">
    <source>
        <dbReference type="ARBA" id="ARBA00023136"/>
    </source>
</evidence>
<proteinExistence type="inferred from homology"/>
<evidence type="ECO:0000313" key="9">
    <source>
        <dbReference type="EMBL" id="TDT51869.1"/>
    </source>
</evidence>
<protein>
    <recommendedName>
        <fullName evidence="11">Malate permease</fullName>
    </recommendedName>
</protein>
<organism evidence="9 10">
    <name type="scientific">Fonticella tunisiensis</name>
    <dbReference type="NCBI Taxonomy" id="1096341"/>
    <lineage>
        <taxon>Bacteria</taxon>
        <taxon>Bacillati</taxon>
        <taxon>Bacillota</taxon>
        <taxon>Clostridia</taxon>
        <taxon>Eubacteriales</taxon>
        <taxon>Clostridiaceae</taxon>
        <taxon>Fonticella</taxon>
    </lineage>
</organism>
<dbReference type="RefSeq" id="WP_133628604.1">
    <property type="nucleotide sequence ID" value="NZ_SOAZ01000017.1"/>
</dbReference>
<sequence>MIILNSLQSILSIFIMISLGYYLTYKKWFDDDVSKLFAKLVTTISLPPLMFSNLMTNFDRNKLISSASGLIVPFLSMLITYLIGRLVSRLIRVRKERLGIFHSMFFVSNTIFIGLPINLALFGDVSVPYVLLYYIANTTLFWTLGVYGISRDGSGKGSGIFTLETVRRIFSPPLMGFIVAVIFIFLDIKLPTFLMDTFKYLGNLTTPISMLFIGITIYSIKLRDVKIDMDMIALIIGRFVISPLTILALAYFFPIPDLMKKVFVIQAAMPVMTQTAIISKAYGADHEYSAIMITISTLASLIVIPIYMSIL</sequence>
<keyword evidence="4" id="KW-1003">Cell membrane</keyword>
<dbReference type="OrthoDB" id="9798064at2"/>
<dbReference type="PANTHER" id="PTHR36838">
    <property type="entry name" value="AUXIN EFFLUX CARRIER FAMILY PROTEIN"/>
    <property type="match status" value="1"/>
</dbReference>
<dbReference type="Pfam" id="PF03547">
    <property type="entry name" value="Mem_trans"/>
    <property type="match status" value="1"/>
</dbReference>
<evidence type="ECO:0000256" key="3">
    <source>
        <dbReference type="ARBA" id="ARBA00022448"/>
    </source>
</evidence>
<accession>A0A4R7KC60</accession>
<evidence type="ECO:0000313" key="10">
    <source>
        <dbReference type="Proteomes" id="UP000295325"/>
    </source>
</evidence>
<evidence type="ECO:0000256" key="2">
    <source>
        <dbReference type="ARBA" id="ARBA00010145"/>
    </source>
</evidence>
<name>A0A4R7KC60_9CLOT</name>
<dbReference type="InterPro" id="IPR004776">
    <property type="entry name" value="Mem_transp_PIN-like"/>
</dbReference>
<keyword evidence="3" id="KW-0813">Transport</keyword>
<dbReference type="PANTHER" id="PTHR36838:SF1">
    <property type="entry name" value="SLR1864 PROTEIN"/>
    <property type="match status" value="1"/>
</dbReference>
<evidence type="ECO:0000256" key="4">
    <source>
        <dbReference type="ARBA" id="ARBA00022475"/>
    </source>
</evidence>
<dbReference type="Gene3D" id="1.20.1530.20">
    <property type="match status" value="1"/>
</dbReference>
<evidence type="ECO:0000256" key="1">
    <source>
        <dbReference type="ARBA" id="ARBA00004651"/>
    </source>
</evidence>
<feature type="transmembrane region" description="Helical" evidence="8">
    <location>
        <begin position="6"/>
        <end position="24"/>
    </location>
</feature>
<reference evidence="9 10" key="1">
    <citation type="submission" date="2019-03" db="EMBL/GenBank/DDBJ databases">
        <title>Genomic Encyclopedia of Type Strains, Phase IV (KMG-IV): sequencing the most valuable type-strain genomes for metagenomic binning, comparative biology and taxonomic classification.</title>
        <authorList>
            <person name="Goeker M."/>
        </authorList>
    </citation>
    <scope>NUCLEOTIDE SEQUENCE [LARGE SCALE GENOMIC DNA]</scope>
    <source>
        <strain evidence="9 10">DSM 24455</strain>
    </source>
</reference>
<feature type="transmembrane region" description="Helical" evidence="8">
    <location>
        <begin position="169"/>
        <end position="188"/>
    </location>
</feature>
<feature type="transmembrane region" description="Helical" evidence="8">
    <location>
        <begin position="232"/>
        <end position="253"/>
    </location>
</feature>
<dbReference type="Proteomes" id="UP000295325">
    <property type="component" value="Unassembled WGS sequence"/>
</dbReference>
<evidence type="ECO:0000256" key="6">
    <source>
        <dbReference type="ARBA" id="ARBA00022989"/>
    </source>
</evidence>
<comment type="caution">
    <text evidence="9">The sequence shown here is derived from an EMBL/GenBank/DDBJ whole genome shotgun (WGS) entry which is preliminary data.</text>
</comment>
<dbReference type="GO" id="GO:0055085">
    <property type="term" value="P:transmembrane transport"/>
    <property type="evidence" value="ECO:0007669"/>
    <property type="project" value="InterPro"/>
</dbReference>
<dbReference type="AlphaFoldDB" id="A0A4R7KC60"/>
<evidence type="ECO:0008006" key="11">
    <source>
        <dbReference type="Google" id="ProtNLM"/>
    </source>
</evidence>
<keyword evidence="5 8" id="KW-0812">Transmembrane</keyword>
<feature type="transmembrane region" description="Helical" evidence="8">
    <location>
        <begin position="200"/>
        <end position="220"/>
    </location>
</feature>
<evidence type="ECO:0000256" key="5">
    <source>
        <dbReference type="ARBA" id="ARBA00022692"/>
    </source>
</evidence>
<evidence type="ECO:0000256" key="8">
    <source>
        <dbReference type="SAM" id="Phobius"/>
    </source>
</evidence>
<gene>
    <name evidence="9" type="ORF">EDD71_1174</name>
</gene>
<comment type="similarity">
    <text evidence="2">Belongs to the auxin efflux carrier (TC 2.A.69) family.</text>
</comment>
<dbReference type="GO" id="GO:0005886">
    <property type="term" value="C:plasma membrane"/>
    <property type="evidence" value="ECO:0007669"/>
    <property type="project" value="UniProtKB-SubCell"/>
</dbReference>
<feature type="transmembrane region" description="Helical" evidence="8">
    <location>
        <begin position="99"/>
        <end position="119"/>
    </location>
</feature>
<feature type="transmembrane region" description="Helical" evidence="8">
    <location>
        <begin position="131"/>
        <end position="149"/>
    </location>
</feature>
<comment type="subcellular location">
    <subcellularLocation>
        <location evidence="1">Cell membrane</location>
        <topology evidence="1">Multi-pass membrane protein</topology>
    </subcellularLocation>
</comment>
<feature type="transmembrane region" description="Helical" evidence="8">
    <location>
        <begin position="288"/>
        <end position="310"/>
    </location>
</feature>
<dbReference type="InterPro" id="IPR038770">
    <property type="entry name" value="Na+/solute_symporter_sf"/>
</dbReference>